<gene>
    <name evidence="3" type="primary">bamB_1</name>
    <name evidence="3" type="ORF">SCARR_01020</name>
</gene>
<feature type="signal peptide" evidence="1">
    <location>
        <begin position="1"/>
        <end position="30"/>
    </location>
</feature>
<dbReference type="EMBL" id="CAAHFH010000001">
    <property type="protein sequence ID" value="VGO18966.1"/>
    <property type="molecule type" value="Genomic_DNA"/>
</dbReference>
<dbReference type="InterPro" id="IPR002372">
    <property type="entry name" value="PQQ_rpt_dom"/>
</dbReference>
<feature type="chain" id="PRO_5025569483" evidence="1">
    <location>
        <begin position="31"/>
        <end position="907"/>
    </location>
</feature>
<reference evidence="3 4" key="1">
    <citation type="submission" date="2019-04" db="EMBL/GenBank/DDBJ databases">
        <authorList>
            <person name="Van Vliet M D."/>
        </authorList>
    </citation>
    <scope>NUCLEOTIDE SEQUENCE [LARGE SCALE GENOMIC DNA]</scope>
    <source>
        <strain evidence="3 4">F21</strain>
    </source>
</reference>
<evidence type="ECO:0000259" key="2">
    <source>
        <dbReference type="Pfam" id="PF13360"/>
    </source>
</evidence>
<dbReference type="InterPro" id="IPR018391">
    <property type="entry name" value="PQQ_b-propeller_rpt"/>
</dbReference>
<feature type="domain" description="Pyrrolo-quinoline quinone repeat" evidence="2">
    <location>
        <begin position="648"/>
        <end position="863"/>
    </location>
</feature>
<evidence type="ECO:0000256" key="1">
    <source>
        <dbReference type="SAM" id="SignalP"/>
    </source>
</evidence>
<dbReference type="Proteomes" id="UP000346198">
    <property type="component" value="Unassembled WGS sequence"/>
</dbReference>
<proteinExistence type="predicted"/>
<keyword evidence="1" id="KW-0732">Signal</keyword>
<accession>A0A6C2UID0</accession>
<protein>
    <submittedName>
        <fullName evidence="3">Outer membrane protein assembly factor BamB</fullName>
    </submittedName>
</protein>
<evidence type="ECO:0000313" key="3">
    <source>
        <dbReference type="EMBL" id="VGO18966.1"/>
    </source>
</evidence>
<feature type="domain" description="Pyrrolo-quinoline quinone repeat" evidence="2">
    <location>
        <begin position="553"/>
        <end position="639"/>
    </location>
</feature>
<dbReference type="PANTHER" id="PTHR34512">
    <property type="entry name" value="CELL SURFACE PROTEIN"/>
    <property type="match status" value="1"/>
</dbReference>
<organism evidence="3 4">
    <name type="scientific">Pontiella sulfatireligans</name>
    <dbReference type="NCBI Taxonomy" id="2750658"/>
    <lineage>
        <taxon>Bacteria</taxon>
        <taxon>Pseudomonadati</taxon>
        <taxon>Kiritimatiellota</taxon>
        <taxon>Kiritimatiellia</taxon>
        <taxon>Kiritimatiellales</taxon>
        <taxon>Pontiellaceae</taxon>
        <taxon>Pontiella</taxon>
    </lineage>
</organism>
<dbReference type="SMART" id="SM00564">
    <property type="entry name" value="PQQ"/>
    <property type="match status" value="13"/>
</dbReference>
<dbReference type="PANTHER" id="PTHR34512:SF30">
    <property type="entry name" value="OUTER MEMBRANE PROTEIN ASSEMBLY FACTOR BAMB"/>
    <property type="match status" value="1"/>
</dbReference>
<sequence length="907" mass="101096">MKGGLKASRGSRCALSLTLILSLGAWSAVAEFKTTGHDELDAIRQSIAFDKTNRENYKLRLFMLKQWVCSLQQMGANTEAFLEVSEIYKKNSPWNLMHLGGKEKPLTVKQEAEMFPAIDRGYEILDVLYAECNQLSPEPVVRTDSAVPKGGNKTSNVRKENWPLYQKNNQHKGFVETDVVLAGKEAWKFPVGFAAYAQPVVENGIVYAISPGMRTMMYSLDLETGEERWTTKQLADIVQDQLYWTPAAGSTPRVLKDKIVVRDIGSRGNKGDTRYAMVIDKKTGEIEKRVETGHVDYRTGYAPIVANERFIVFPNGPHDIHENPPVSGAFNRLTCRDIAYGRTMWNQYTGATMCEPVLKGNTVVTGTMNGNIFCMNLRSPVKGERPGSVRWQFQAEGGVNKTPLIADGNVIFGSNGGMIYCLSEEDGTVLWTFKTDAPEKRAMINFSPPVCAEGKVYIGSADTFLYCLNAEDGRVEWKYKCNDWIRSRPVVAGDQIYVCSFDGTLTCLKNTGRKAEKIWEKKVGTHQTLADLTCSQNRILVSTTDLFLWCYSDAGDLLWKKSLIECAYDGEHRILLEQVAGGAYFQSKVTAADGTIFFGTPSRFTHGVDAETGEELWRFELGAAVSVAPSYSNGKIYVGQQGVEEYFYCLDAKTGQKIWKQSIGWVWGSCNIAEGKVLVPCIDGYATCLDAETGAIVWRHRTNSSLCTEPTIDNGTVTFGGWDRFIYNFDLHTGKVNWSKYFDHGSDSGAMIAHEGKLYFPSPGNEFRCLDAKTGELEWNIYVEASIFNVTPAFKDNHVFASAMIGRMLGSTPVYCNVYRINLDTQEIVWTHPGGGHTAPLVAGDRVYVGSLTSPYLYSLDEKGNGDGSTECFWKFRMENRMEEACMAFYGDKVYTLSSGGWVYAVE</sequence>
<evidence type="ECO:0000313" key="4">
    <source>
        <dbReference type="Proteomes" id="UP000346198"/>
    </source>
</evidence>
<feature type="domain" description="Pyrrolo-quinoline quinone repeat" evidence="2">
    <location>
        <begin position="332"/>
        <end position="528"/>
    </location>
</feature>
<dbReference type="AlphaFoldDB" id="A0A6C2UID0"/>
<dbReference type="InterPro" id="IPR015943">
    <property type="entry name" value="WD40/YVTN_repeat-like_dom_sf"/>
</dbReference>
<dbReference type="InterPro" id="IPR011047">
    <property type="entry name" value="Quinoprotein_ADH-like_sf"/>
</dbReference>
<keyword evidence="4" id="KW-1185">Reference proteome</keyword>
<name>A0A6C2UID0_9BACT</name>
<dbReference type="SUPFAM" id="SSF50998">
    <property type="entry name" value="Quinoprotein alcohol dehydrogenase-like"/>
    <property type="match status" value="3"/>
</dbReference>
<dbReference type="Gene3D" id="2.130.10.10">
    <property type="entry name" value="YVTN repeat-like/Quinoprotein amine dehydrogenase"/>
    <property type="match status" value="4"/>
</dbReference>
<dbReference type="RefSeq" id="WP_136060408.1">
    <property type="nucleotide sequence ID" value="NZ_CAAHFH010000001.1"/>
</dbReference>
<dbReference type="Pfam" id="PF13360">
    <property type="entry name" value="PQQ_2"/>
    <property type="match status" value="3"/>
</dbReference>